<feature type="compositionally biased region" description="Polar residues" evidence="5">
    <location>
        <begin position="76"/>
        <end position="85"/>
    </location>
</feature>
<dbReference type="Pfam" id="PF13879">
    <property type="entry name" value="Hmw_CFAP97"/>
    <property type="match status" value="1"/>
</dbReference>
<dbReference type="PROSITE" id="PS00678">
    <property type="entry name" value="WD_REPEATS_1"/>
    <property type="match status" value="1"/>
</dbReference>
<dbReference type="InterPro" id="IPR052752">
    <property type="entry name" value="NACHT-WD_repeat"/>
</dbReference>
<dbReference type="InterPro" id="IPR019775">
    <property type="entry name" value="WD40_repeat_CS"/>
</dbReference>
<dbReference type="PANTHER" id="PTHR19871:SF14">
    <property type="entry name" value="DUF4062 DOMAIN-CONTAINING PROTEIN"/>
    <property type="match status" value="1"/>
</dbReference>
<sequence length="2502" mass="280866">MSARLPNAASRNHSTLSHQSESTPHSHHHHEPFFAQDVPPTNRESHSIIDAYNQEHSYAAPAAGPAPNRARPKTAKTPTSHSNQPQERRVQSAAPTQTRTFNRPKISSAPITRISREDLDRLSKPVIHVEPPELPKPKPTPVSKLPPAAPGTEHKRYSSVYPCANRLLAKRWDDAARRRHQDKLATMKTYIDSKPPQVQGHLKEKSKKIHMEDQKLTKIERENHILLARMVRQMSAVQGFTGLDADNKVKVTAAKPTPSARKKKELLEQIDESNQMLMQRVEARQPHYRQQVWDEERRTNLSYLQRITRFPEGYQHVLAKEGVPPPLKTRLQIRWNRSEVLRQKWAIESKANLDEFGNPIVRAASPTKSSSSDDEHEEHATAEVHMTKSEQLRREYIQAMKDGDIRQWRARHALYTKDPLDISLEPHSPANGCSSEDEAKAHPKFKIRMNRAQKLRKEEHEARMKEHDKIKVPVYFSNVEARIDFGQDSIRQVKLNESTERDKEIQFATTTVDESDFEPEVMASTDLEAADETRASWQEVFHGVSLRSGYMLPDGFPVSVGVCWASSGDDDYSIERWEVLNRVLPRVKSKGNQFGMEFILRDFKWGVPKNLTDNHTHFDLQLQEMENYLTSSIGIHFLCFISNKRGPPASLPTFLTARLYAALMESISQLDSTQSASLVQQWYKLDENRDPPGYVLLPISAVIVDFGADIKTKAFRVAKDEWKAVKANLLNLLADTARAVLLKEEWLDEDAEALKMLGNSKIEMEAMKAIQGPTDDAIIIFRDCDWQTTRNISEIGPFLDWTSECEPDEVAASQILELRTKLLKWIPESNQVIDEVYFSPGGGLKLTDPDVKRYITNMTDTISDLLENSLQRAADRLTIDPIREEVLYHAKLFAASISNFTGKSRMVNKVSAFFQRRYRYSIPPFLVQGPLGQSATNLLCKGFQKFLNEAITAPLGNQTSACSAAPIAILRFIGSSPDSSNAITLLRSICRQLKRVVQNCNVGSTQSGDNPPCSSPIFDPDYLPGDFSSLHANFLELLAFATPERPIFLLLLNIDKLNSDEFGCGLEWLSIENGVPNVYIALSASQESSAILENLKVKTERAQQILLQLKKEIFGDLTLSIEMIDIPQCQVELNRWQKLDGLKIVQLQRRSLLFAATAVSSNGFSTTPWILRAHYLHVRKLHSWESYNPTIISNLKDAELHLVNCFFDSAEKLHGKTVLARLARLLILVRDGLSESALEDLLSLDPDILSESIASQIECSNITPLTPLIPIPRISSVAIVYLLNTLIKDYELVIRGRGYERGPNLLKWTSETVRDVAKSRYLGDPKIVQAAFEDIAAYFNNDWTNPERRLKEQDCINIYLKGIGSSGENWKGALKPQRLLPRHVNSWSHYDGVYHNLRKLRVLPRALLFAQRYRDLRRLLEDFEFVEALVDTTGVAGLIKELVWLVKEGRKQSPAMPSDCVIVFKHWILFFRHRMTWMTRFETCKSMRPPGLWLQEFNNFPANTNAVFADPIRVKIEDDVDQLMLSRGGRIEYEPTWKPDNEVYDPIQFYHTNVQCCSVSIDGKLIASGASDGSIKIWNTATGEEVMIFNHITTNDSAVRMDKLSPESGIRHPTKNGITFVCFSSERQPMQLVSCAHELDQEPSIKLWNLRNMSTPPKVMVGGHSVGASIVRCEYLPPENRRLMSVGSDFNIVLWEVARCKIIRVFTTPMMDFDFSIASTTGFQQKSATSSKKKRLHVSGYSQVASSVSQTGLFAYGSTTLTICDDHWREVMTKEINVAVDKERILKWHRITAITFSSDGTLVYVASAVAPDDAQILAVERQQAIEKLCEEGGAKSMFTSNNALLSIGHPNRIMSSANMARKASMAMLTDLKRSSSFNASSFNTAAVKTEVDLKRAKQTVIRTWNIETGHLKLLFYIEDYITSIALSHNNNYLLTSGSKGTVSGWDASKGTLEFIREGHTASVAQIVPLPAISRKRRDEDDALFYTYGGQFNMSVSRSLGSLSGTTASPIQFISLGLDNKFLLWTIEHENVFPGVSPITHCCVNAASDYMVTVGGAPVTGTGRPASLIRVWELVAATNRVKFEISAEVCHVSFIPGEELKILAGCKNGLARIYRAKTGEVLHEFWVDAENAMSESTLGYKMEWPFSATGVTVLSYALHPDGKHLAVAVAGQERVASPAGTLTNARIDAIANTQSMRQSGKPASKVYTKEDSADRVLRDVIKLTFWDMDGNCMIIMHPFDFQVFTEFSDVLMVSGPLGMRPNPHRKSSFVLNWSQDGRCLFASDDCEILKEGTIEFRGKNVYETMQATTMWKKGNAPTLLSYEAPLGTQNASSRDSTAGRDAQQEKSEDRYGANLDVSMATAVHSIIQKKMEHTCFAYGDGAICLRTVDLERSGQEVRWFLGHRVFGTEGGDVVGCAFVPGVESRSSSNLLQKHNKLSGVVVSARRNGTVVIQDVVSREICAVFHAGTPVYAMAVVPSSYKLNSLKFIICKSDGSMSMLRYYS</sequence>
<dbReference type="SUPFAM" id="SSF63829">
    <property type="entry name" value="Calcium-dependent phosphotriesterase"/>
    <property type="match status" value="1"/>
</dbReference>
<dbReference type="STRING" id="246404.A0A507FEW1"/>
<feature type="region of interest" description="Disordered" evidence="5">
    <location>
        <begin position="364"/>
        <end position="389"/>
    </location>
</feature>
<feature type="compositionally biased region" description="Basic and acidic residues" evidence="5">
    <location>
        <begin position="114"/>
        <end position="123"/>
    </location>
</feature>
<feature type="compositionally biased region" description="Basic and acidic residues" evidence="5">
    <location>
        <begin position="371"/>
        <end position="389"/>
    </location>
</feature>
<feature type="region of interest" description="Disordered" evidence="5">
    <location>
        <begin position="1"/>
        <end position="156"/>
    </location>
</feature>
<dbReference type="Gene3D" id="2.130.10.10">
    <property type="entry name" value="YVTN repeat-like/Quinoprotein amine dehydrogenase"/>
    <property type="match status" value="4"/>
</dbReference>
<evidence type="ECO:0000256" key="2">
    <source>
        <dbReference type="ARBA" id="ARBA00022574"/>
    </source>
</evidence>
<reference evidence="6 7" key="1">
    <citation type="journal article" date="2019" name="Sci. Rep.">
        <title>Comparative genomics of chytrid fungi reveal insights into the obligate biotrophic and pathogenic lifestyle of Synchytrium endobioticum.</title>
        <authorList>
            <person name="van de Vossenberg B.T.L.H."/>
            <person name="Warris S."/>
            <person name="Nguyen H.D.T."/>
            <person name="van Gent-Pelzer M.P.E."/>
            <person name="Joly D.L."/>
            <person name="van de Geest H.C."/>
            <person name="Bonants P.J.M."/>
            <person name="Smith D.S."/>
            <person name="Levesque C.A."/>
            <person name="van der Lee T.A.J."/>
        </authorList>
    </citation>
    <scope>NUCLEOTIDE SEQUENCE [LARGE SCALE GENOMIC DNA]</scope>
    <source>
        <strain evidence="6 7">CBS 675.73</strain>
    </source>
</reference>
<proteinExistence type="inferred from homology"/>
<organism evidence="6 7">
    <name type="scientific">Chytriomyces confervae</name>
    <dbReference type="NCBI Taxonomy" id="246404"/>
    <lineage>
        <taxon>Eukaryota</taxon>
        <taxon>Fungi</taxon>
        <taxon>Fungi incertae sedis</taxon>
        <taxon>Chytridiomycota</taxon>
        <taxon>Chytridiomycota incertae sedis</taxon>
        <taxon>Chytridiomycetes</taxon>
        <taxon>Chytridiales</taxon>
        <taxon>Chytriomycetaceae</taxon>
        <taxon>Chytriomyces</taxon>
    </lineage>
</organism>
<evidence type="ECO:0000313" key="7">
    <source>
        <dbReference type="Proteomes" id="UP000320333"/>
    </source>
</evidence>
<name>A0A507FEW1_9FUNG</name>
<feature type="compositionally biased region" description="Low complexity" evidence="5">
    <location>
        <begin position="59"/>
        <end position="69"/>
    </location>
</feature>
<dbReference type="OrthoDB" id="2163395at2759"/>
<dbReference type="InterPro" id="IPR029488">
    <property type="entry name" value="Hmw/CFAP97"/>
</dbReference>
<feature type="repeat" description="WD" evidence="4">
    <location>
        <begin position="1547"/>
        <end position="1588"/>
    </location>
</feature>
<evidence type="ECO:0000256" key="4">
    <source>
        <dbReference type="PROSITE-ProRule" id="PRU00221"/>
    </source>
</evidence>
<comment type="caution">
    <text evidence="6">The sequence shown here is derived from an EMBL/GenBank/DDBJ whole genome shotgun (WGS) entry which is preliminary data.</text>
</comment>
<dbReference type="EMBL" id="QEAP01000109">
    <property type="protein sequence ID" value="TPX74763.1"/>
    <property type="molecule type" value="Genomic_DNA"/>
</dbReference>
<dbReference type="PROSITE" id="PS50082">
    <property type="entry name" value="WD_REPEATS_2"/>
    <property type="match status" value="1"/>
</dbReference>
<keyword evidence="2 4" id="KW-0853">WD repeat</keyword>
<keyword evidence="7" id="KW-1185">Reference proteome</keyword>
<comment type="similarity">
    <text evidence="1">Belongs to the CFAP97 family.</text>
</comment>
<accession>A0A507FEW1</accession>
<keyword evidence="3" id="KW-0677">Repeat</keyword>
<dbReference type="Pfam" id="PF00400">
    <property type="entry name" value="WD40"/>
    <property type="match status" value="2"/>
</dbReference>
<dbReference type="Proteomes" id="UP000320333">
    <property type="component" value="Unassembled WGS sequence"/>
</dbReference>
<feature type="region of interest" description="Disordered" evidence="5">
    <location>
        <begin position="2327"/>
        <end position="2349"/>
    </location>
</feature>
<dbReference type="SUPFAM" id="SSF50978">
    <property type="entry name" value="WD40 repeat-like"/>
    <property type="match status" value="1"/>
</dbReference>
<protein>
    <submittedName>
        <fullName evidence="6">Uncharacterized protein</fullName>
    </submittedName>
</protein>
<evidence type="ECO:0000313" key="6">
    <source>
        <dbReference type="EMBL" id="TPX74763.1"/>
    </source>
</evidence>
<dbReference type="InterPro" id="IPR015943">
    <property type="entry name" value="WD40/YVTN_repeat-like_dom_sf"/>
</dbReference>
<dbReference type="PROSITE" id="PS50294">
    <property type="entry name" value="WD_REPEATS_REGION"/>
    <property type="match status" value="1"/>
</dbReference>
<gene>
    <name evidence="6" type="ORF">CcCBS67573_g03956</name>
</gene>
<dbReference type="InterPro" id="IPR036322">
    <property type="entry name" value="WD40_repeat_dom_sf"/>
</dbReference>
<evidence type="ECO:0000256" key="5">
    <source>
        <dbReference type="SAM" id="MobiDB-lite"/>
    </source>
</evidence>
<evidence type="ECO:0000256" key="3">
    <source>
        <dbReference type="ARBA" id="ARBA00022737"/>
    </source>
</evidence>
<dbReference type="SMART" id="SM00320">
    <property type="entry name" value="WD40"/>
    <property type="match status" value="7"/>
</dbReference>
<dbReference type="InterPro" id="IPR001680">
    <property type="entry name" value="WD40_rpt"/>
</dbReference>
<evidence type="ECO:0000256" key="1">
    <source>
        <dbReference type="ARBA" id="ARBA00008315"/>
    </source>
</evidence>
<dbReference type="PANTHER" id="PTHR19871">
    <property type="entry name" value="BETA TRANSDUCIN-RELATED PROTEIN"/>
    <property type="match status" value="1"/>
</dbReference>